<gene>
    <name evidence="3" type="ORF">V6N11_005143</name>
</gene>
<dbReference type="InterPro" id="IPR004873">
    <property type="entry name" value="BURP_dom"/>
</dbReference>
<protein>
    <recommendedName>
        <fullName evidence="2">BURP domain-containing protein</fullName>
    </recommendedName>
</protein>
<dbReference type="Proteomes" id="UP001396334">
    <property type="component" value="Unassembled WGS sequence"/>
</dbReference>
<reference evidence="3 4" key="1">
    <citation type="journal article" date="2024" name="G3 (Bethesda)">
        <title>Genome assembly of Hibiscus sabdariffa L. provides insights into metabolisms of medicinal natural products.</title>
        <authorList>
            <person name="Kim T."/>
        </authorList>
    </citation>
    <scope>NUCLEOTIDE SEQUENCE [LARGE SCALE GENOMIC DNA]</scope>
    <source>
        <strain evidence="3">TK-2024</strain>
        <tissue evidence="3">Old leaves</tissue>
    </source>
</reference>
<dbReference type="InterPro" id="IPR044816">
    <property type="entry name" value="BURP"/>
</dbReference>
<feature type="domain" description="BURP" evidence="2">
    <location>
        <begin position="129"/>
        <end position="338"/>
    </location>
</feature>
<keyword evidence="1" id="KW-0732">Signal</keyword>
<evidence type="ECO:0000313" key="4">
    <source>
        <dbReference type="Proteomes" id="UP001396334"/>
    </source>
</evidence>
<dbReference type="PANTHER" id="PTHR31236:SF58">
    <property type="entry name" value="POLYGALACTURONASE NON-CATALYTIC SUBUNIT AROGP2-LIKE"/>
    <property type="match status" value="1"/>
</dbReference>
<dbReference type="Pfam" id="PF03181">
    <property type="entry name" value="BURP"/>
    <property type="match status" value="1"/>
</dbReference>
<evidence type="ECO:0000259" key="2">
    <source>
        <dbReference type="PROSITE" id="PS51277"/>
    </source>
</evidence>
<evidence type="ECO:0000256" key="1">
    <source>
        <dbReference type="SAM" id="SignalP"/>
    </source>
</evidence>
<dbReference type="PROSITE" id="PS51277">
    <property type="entry name" value="BURP"/>
    <property type="match status" value="1"/>
</dbReference>
<dbReference type="EMBL" id="JBBPBN010000021">
    <property type="protein sequence ID" value="KAK9013968.1"/>
    <property type="molecule type" value="Genomic_DNA"/>
</dbReference>
<comment type="caution">
    <text evidence="3">The sequence shown here is derived from an EMBL/GenBank/DDBJ whole genome shotgun (WGS) entry which is preliminary data.</text>
</comment>
<sequence>MAFQFLFVFALLTIVFAGSHGAVPEEVYWKSVFPNNPMPKALKDILPPLVNSGDAYSDREIDIRYYVRMYTDTFKQLIATIMPRRNHGDCDPRLYEHEYSTDRMTNRDRLRSQGKYGDGESNKLSETTFFLQRDLRIGKPVNLPSLVATSDKTAFLPDQVAKAIPFSSDKLSEILNNFSLKPQTREANLMDETIRGCERAAISGEQKFCAASLESFTDLSVTKLGKRIQLLSNELSKEANNTLFTIARGMQNMGENELVCHKMEYPGAVFLCHSIDKTTVYKVPLVGRDGTTANALAVCHKDTSSWSPKHMAFRFKFSKLSLEPSPFVTSLPEIPLSGFPTEQPIDVSNKETLFLSGSEGGEEWTRVCSQSEMQHELVSIVDAFEQLGLNVLFRQEFVAIISLPWKPLLWIKTNKLQISKMLPKLFLRPSKREEERGCL</sequence>
<feature type="signal peptide" evidence="1">
    <location>
        <begin position="1"/>
        <end position="17"/>
    </location>
</feature>
<accession>A0ABR2RLW1</accession>
<name>A0ABR2RLW1_9ROSI</name>
<feature type="chain" id="PRO_5046106129" description="BURP domain-containing protein" evidence="1">
    <location>
        <begin position="18"/>
        <end position="439"/>
    </location>
</feature>
<dbReference type="SMART" id="SM01045">
    <property type="entry name" value="BURP"/>
    <property type="match status" value="1"/>
</dbReference>
<dbReference type="PANTHER" id="PTHR31236">
    <property type="entry name" value="BURP DOMAIN PROTEIN USPL1-LIKE"/>
    <property type="match status" value="1"/>
</dbReference>
<organism evidence="3 4">
    <name type="scientific">Hibiscus sabdariffa</name>
    <name type="common">roselle</name>
    <dbReference type="NCBI Taxonomy" id="183260"/>
    <lineage>
        <taxon>Eukaryota</taxon>
        <taxon>Viridiplantae</taxon>
        <taxon>Streptophyta</taxon>
        <taxon>Embryophyta</taxon>
        <taxon>Tracheophyta</taxon>
        <taxon>Spermatophyta</taxon>
        <taxon>Magnoliopsida</taxon>
        <taxon>eudicotyledons</taxon>
        <taxon>Gunneridae</taxon>
        <taxon>Pentapetalae</taxon>
        <taxon>rosids</taxon>
        <taxon>malvids</taxon>
        <taxon>Malvales</taxon>
        <taxon>Malvaceae</taxon>
        <taxon>Malvoideae</taxon>
        <taxon>Hibiscus</taxon>
    </lineage>
</organism>
<evidence type="ECO:0000313" key="3">
    <source>
        <dbReference type="EMBL" id="KAK9013968.1"/>
    </source>
</evidence>
<keyword evidence="4" id="KW-1185">Reference proteome</keyword>
<proteinExistence type="predicted"/>